<protein>
    <submittedName>
        <fullName evidence="3">Uncharacterized protein</fullName>
    </submittedName>
</protein>
<organism evidence="3">
    <name type="scientific">marine sediment metagenome</name>
    <dbReference type="NCBI Taxonomy" id="412755"/>
    <lineage>
        <taxon>unclassified sequences</taxon>
        <taxon>metagenomes</taxon>
        <taxon>ecological metagenomes</taxon>
    </lineage>
</organism>
<keyword evidence="2" id="KW-0808">Transferase</keyword>
<comment type="caution">
    <text evidence="3">The sequence shown here is derived from an EMBL/GenBank/DDBJ whole genome shotgun (WGS) entry which is preliminary data.</text>
</comment>
<gene>
    <name evidence="3" type="ORF">S12H4_30503</name>
</gene>
<evidence type="ECO:0000313" key="3">
    <source>
        <dbReference type="EMBL" id="GAI90394.1"/>
    </source>
</evidence>
<name>X1UDF9_9ZZZZ</name>
<dbReference type="PANTHER" id="PTHR34136">
    <property type="match status" value="1"/>
</dbReference>
<feature type="non-terminal residue" evidence="3">
    <location>
        <position position="175"/>
    </location>
</feature>
<proteinExistence type="predicted"/>
<dbReference type="PANTHER" id="PTHR34136:SF1">
    <property type="entry name" value="UDP-N-ACETYL-D-MANNOSAMINURONIC ACID TRANSFERASE"/>
    <property type="match status" value="1"/>
</dbReference>
<dbReference type="InterPro" id="IPR004629">
    <property type="entry name" value="WecG_TagA_CpsF"/>
</dbReference>
<dbReference type="GO" id="GO:0016758">
    <property type="term" value="F:hexosyltransferase activity"/>
    <property type="evidence" value="ECO:0007669"/>
    <property type="project" value="TreeGrafter"/>
</dbReference>
<reference evidence="3" key="1">
    <citation type="journal article" date="2014" name="Front. Microbiol.">
        <title>High frequency of phylogenetically diverse reductive dehalogenase-homologous genes in deep subseafloor sedimentary metagenomes.</title>
        <authorList>
            <person name="Kawai M."/>
            <person name="Futagami T."/>
            <person name="Toyoda A."/>
            <person name="Takaki Y."/>
            <person name="Nishi S."/>
            <person name="Hori S."/>
            <person name="Arai W."/>
            <person name="Tsubouchi T."/>
            <person name="Morono Y."/>
            <person name="Uchiyama I."/>
            <person name="Ito T."/>
            <person name="Fujiyama A."/>
            <person name="Inagaki F."/>
            <person name="Takami H."/>
        </authorList>
    </citation>
    <scope>NUCLEOTIDE SEQUENCE</scope>
    <source>
        <strain evidence="3">Expedition CK06-06</strain>
    </source>
</reference>
<dbReference type="NCBIfam" id="TIGR00696">
    <property type="entry name" value="wecG_tagA_cpsF"/>
    <property type="match status" value="1"/>
</dbReference>
<evidence type="ECO:0000256" key="1">
    <source>
        <dbReference type="ARBA" id="ARBA00022676"/>
    </source>
</evidence>
<dbReference type="Pfam" id="PF03808">
    <property type="entry name" value="Glyco_tran_WecG"/>
    <property type="match status" value="1"/>
</dbReference>
<accession>X1UDF9</accession>
<evidence type="ECO:0000256" key="2">
    <source>
        <dbReference type="ARBA" id="ARBA00022679"/>
    </source>
</evidence>
<dbReference type="AlphaFoldDB" id="X1UDF9"/>
<keyword evidence="1" id="KW-0328">Glycosyltransferase</keyword>
<dbReference type="CDD" id="cd06533">
    <property type="entry name" value="Glyco_transf_WecG_TagA"/>
    <property type="match status" value="1"/>
</dbReference>
<dbReference type="EMBL" id="BARW01017697">
    <property type="protein sequence ID" value="GAI90394.1"/>
    <property type="molecule type" value="Genomic_DNA"/>
</dbReference>
<sequence>MVNNKINILNVDINRGGLEMVLDEATRLLDNNEKFYVCAPNAYLIVKANEDKELLNILNNAKIALPDGMSSVWYSKTFKKYFLERISGYDFFYNFSKIANKRGYSYFLMGGKNIVVLENIKKRLQREFKNIKVKGYFCPPFMDTFTDEIDDNIVRKINKCNPDILWVGISAPKQE</sequence>